<dbReference type="SUPFAM" id="SSF55821">
    <property type="entry name" value="YrdC/RibB"/>
    <property type="match status" value="1"/>
</dbReference>
<dbReference type="InterPro" id="IPR052532">
    <property type="entry name" value="SUA5_domain"/>
</dbReference>
<feature type="domain" description="YrdC-like" evidence="1">
    <location>
        <begin position="14"/>
        <end position="200"/>
    </location>
</feature>
<dbReference type="RefSeq" id="WP_092561567.1">
    <property type="nucleotide sequence ID" value="NZ_FNQV01000002.1"/>
</dbReference>
<dbReference type="OrthoDB" id="9781656at2"/>
<name>A0A1H3WIB4_9ACTO</name>
<organism evidence="2 3">
    <name type="scientific">Bowdeniella nasicola</name>
    <dbReference type="NCBI Taxonomy" id="208480"/>
    <lineage>
        <taxon>Bacteria</taxon>
        <taxon>Bacillati</taxon>
        <taxon>Actinomycetota</taxon>
        <taxon>Actinomycetes</taxon>
        <taxon>Actinomycetales</taxon>
        <taxon>Actinomycetaceae</taxon>
        <taxon>Bowdeniella</taxon>
    </lineage>
</organism>
<dbReference type="Pfam" id="PF01300">
    <property type="entry name" value="Sua5_yciO_yrdC"/>
    <property type="match status" value="1"/>
</dbReference>
<dbReference type="Proteomes" id="UP000199288">
    <property type="component" value="Unassembled WGS sequence"/>
</dbReference>
<proteinExistence type="predicted"/>
<dbReference type="InterPro" id="IPR006070">
    <property type="entry name" value="Sua5-like_dom"/>
</dbReference>
<keyword evidence="3" id="KW-1185">Reference proteome</keyword>
<dbReference type="PANTHER" id="PTHR42828">
    <property type="entry name" value="DHBP SYNTHASE RIBB-LIKE ALPHA/BETA DOMAIN-CONTAINING PROTEIN"/>
    <property type="match status" value="1"/>
</dbReference>
<dbReference type="PANTHER" id="PTHR42828:SF3">
    <property type="entry name" value="THREONYLCARBAMOYL-AMP SYNTHASE"/>
    <property type="match status" value="1"/>
</dbReference>
<reference evidence="3" key="1">
    <citation type="submission" date="2016-10" db="EMBL/GenBank/DDBJ databases">
        <authorList>
            <person name="Varghese N."/>
            <person name="Submissions S."/>
        </authorList>
    </citation>
    <scope>NUCLEOTIDE SEQUENCE [LARGE SCALE GENOMIC DNA]</scope>
    <source>
        <strain evidence="3">KPR-1</strain>
    </source>
</reference>
<accession>A0A1H3WIB4</accession>
<evidence type="ECO:0000313" key="2">
    <source>
        <dbReference type="EMBL" id="SDZ86859.1"/>
    </source>
</evidence>
<dbReference type="EMBL" id="FNQV01000002">
    <property type="protein sequence ID" value="SDZ86859.1"/>
    <property type="molecule type" value="Genomic_DNA"/>
</dbReference>
<protein>
    <submittedName>
        <fullName evidence="2">tRNA threonylcarbamoyl adenosine modification protein, Sua5/YciO/YrdC/YwlC family</fullName>
    </submittedName>
</protein>
<dbReference type="Gene3D" id="3.90.870.10">
    <property type="entry name" value="DHBP synthase"/>
    <property type="match status" value="1"/>
</dbReference>
<dbReference type="PROSITE" id="PS51163">
    <property type="entry name" value="YRDC"/>
    <property type="match status" value="1"/>
</dbReference>
<sequence>MARYLDIHPVNPQQRLVNQVAETLAAGGVVAYPTDSGYALGCSLANKEGLDRIRTIRQLNKKHHFTLMCADFAQLGPLVIVDNPAFRLIKQLTPGPFTFILKGTKEVPRMTLNPKKNTVGARIPDHAITQEILKAHGEPILSSTLIPPGEEEPMNEGWEIQDRYGHLLDVVVEGPVTLPEPTTVVDLTSGAPEILRQGAGELYGS</sequence>
<evidence type="ECO:0000259" key="1">
    <source>
        <dbReference type="PROSITE" id="PS51163"/>
    </source>
</evidence>
<evidence type="ECO:0000313" key="3">
    <source>
        <dbReference type="Proteomes" id="UP000199288"/>
    </source>
</evidence>
<dbReference type="NCBIfam" id="TIGR00057">
    <property type="entry name" value="L-threonylcarbamoyladenylate synthase"/>
    <property type="match status" value="1"/>
</dbReference>
<dbReference type="InterPro" id="IPR017945">
    <property type="entry name" value="DHBP_synth_RibB-like_a/b_dom"/>
</dbReference>
<gene>
    <name evidence="2" type="ORF">SAMN02910418_00460</name>
</gene>
<dbReference type="GO" id="GO:0003725">
    <property type="term" value="F:double-stranded RNA binding"/>
    <property type="evidence" value="ECO:0007669"/>
    <property type="project" value="InterPro"/>
</dbReference>
<dbReference type="AlphaFoldDB" id="A0A1H3WIB4"/>